<reference evidence="3 4" key="1">
    <citation type="submission" date="2019-12" db="EMBL/GenBank/DDBJ databases">
        <title>Snethiella sp. nov. sp. isolated from sea sand.</title>
        <authorList>
            <person name="Kim J."/>
            <person name="Jeong S.E."/>
            <person name="Jung H.S."/>
            <person name="Jeon C.O."/>
        </authorList>
    </citation>
    <scope>NUCLEOTIDE SEQUENCE [LARGE SCALE GENOMIC DNA]</scope>
    <source>
        <strain evidence="3 4">DP05</strain>
    </source>
</reference>
<evidence type="ECO:0000256" key="2">
    <source>
        <dbReference type="SAM" id="SignalP"/>
    </source>
</evidence>
<keyword evidence="1" id="KW-1133">Transmembrane helix</keyword>
<evidence type="ECO:0000313" key="3">
    <source>
        <dbReference type="EMBL" id="MZR30269.1"/>
    </source>
</evidence>
<comment type="caution">
    <text evidence="3">The sequence shown here is derived from an EMBL/GenBank/DDBJ whole genome shotgun (WGS) entry which is preliminary data.</text>
</comment>
<evidence type="ECO:0008006" key="5">
    <source>
        <dbReference type="Google" id="ProtNLM"/>
    </source>
</evidence>
<proteinExistence type="predicted"/>
<sequence>MKKLLGLALISGLFFSVNAEAALYRVDFSGTVDDGTYNGYFTYDNAGLDLNGINMSPGGLGSAALPEDGLETSLVMNISSTAASGSFDETTAGSAWLIFAAGELTSWLIGGNTLGFNTVSSGTVLDFDLANGHFITNKGLGQNFLVFGSAPDWQVTELSAVPLPGAVWAFGAGLLGLLGLKRRRKMKMLRTATA</sequence>
<name>A0A6L8W6C7_9PROT</name>
<gene>
    <name evidence="3" type="ORF">GQE98_06425</name>
</gene>
<feature type="signal peptide" evidence="2">
    <location>
        <begin position="1"/>
        <end position="21"/>
    </location>
</feature>
<protein>
    <recommendedName>
        <fullName evidence="5">VPLPA-CTERM protein sorting domain-containing protein</fullName>
    </recommendedName>
</protein>
<feature type="transmembrane region" description="Helical" evidence="1">
    <location>
        <begin position="161"/>
        <end position="180"/>
    </location>
</feature>
<evidence type="ECO:0000313" key="4">
    <source>
        <dbReference type="Proteomes" id="UP000476030"/>
    </source>
</evidence>
<keyword evidence="1" id="KW-0472">Membrane</keyword>
<dbReference type="Proteomes" id="UP000476030">
    <property type="component" value="Unassembled WGS sequence"/>
</dbReference>
<keyword evidence="2" id="KW-0732">Signal</keyword>
<dbReference type="AlphaFoldDB" id="A0A6L8W6C7"/>
<accession>A0A6L8W6C7</accession>
<feature type="chain" id="PRO_5027020696" description="VPLPA-CTERM protein sorting domain-containing protein" evidence="2">
    <location>
        <begin position="22"/>
        <end position="194"/>
    </location>
</feature>
<evidence type="ECO:0000256" key="1">
    <source>
        <dbReference type="SAM" id="Phobius"/>
    </source>
</evidence>
<dbReference type="EMBL" id="WTUW01000002">
    <property type="protein sequence ID" value="MZR30269.1"/>
    <property type="molecule type" value="Genomic_DNA"/>
</dbReference>
<keyword evidence="1" id="KW-0812">Transmembrane</keyword>
<organism evidence="3 4">
    <name type="scientific">Sneathiella litorea</name>
    <dbReference type="NCBI Taxonomy" id="2606216"/>
    <lineage>
        <taxon>Bacteria</taxon>
        <taxon>Pseudomonadati</taxon>
        <taxon>Pseudomonadota</taxon>
        <taxon>Alphaproteobacteria</taxon>
        <taxon>Sneathiellales</taxon>
        <taxon>Sneathiellaceae</taxon>
        <taxon>Sneathiella</taxon>
    </lineage>
</organism>
<keyword evidence="4" id="KW-1185">Reference proteome</keyword>
<dbReference type="RefSeq" id="WP_161314867.1">
    <property type="nucleotide sequence ID" value="NZ_WTUW01000002.1"/>
</dbReference>